<reference evidence="1" key="1">
    <citation type="submission" date="2021-04" db="EMBL/GenBank/DDBJ databases">
        <authorList>
            <person name="Vanwijnsberghe S."/>
        </authorList>
    </citation>
    <scope>NUCLEOTIDE SEQUENCE</scope>
    <source>
        <strain evidence="1">LMG 31841</strain>
    </source>
</reference>
<organism evidence="1 2">
    <name type="scientific">Paraburkholderia saeva</name>
    <dbReference type="NCBI Taxonomy" id="2777537"/>
    <lineage>
        <taxon>Bacteria</taxon>
        <taxon>Pseudomonadati</taxon>
        <taxon>Pseudomonadota</taxon>
        <taxon>Betaproteobacteria</taxon>
        <taxon>Burkholderiales</taxon>
        <taxon>Burkholderiaceae</taxon>
        <taxon>Paraburkholderia</taxon>
    </lineage>
</organism>
<name>A0A9N8X314_9BURK</name>
<comment type="caution">
    <text evidence="1">The sequence shown here is derived from an EMBL/GenBank/DDBJ whole genome shotgun (WGS) entry which is preliminary data.</text>
</comment>
<evidence type="ECO:0000313" key="1">
    <source>
        <dbReference type="EMBL" id="CAG4906384.1"/>
    </source>
</evidence>
<dbReference type="EMBL" id="CAJQZC010000006">
    <property type="protein sequence ID" value="CAG4906384.1"/>
    <property type="molecule type" value="Genomic_DNA"/>
</dbReference>
<evidence type="ECO:0000313" key="2">
    <source>
        <dbReference type="Proteomes" id="UP000789704"/>
    </source>
</evidence>
<dbReference type="RefSeq" id="WP_228879374.1">
    <property type="nucleotide sequence ID" value="NZ_CAJQZC010000006.1"/>
</dbReference>
<protein>
    <submittedName>
        <fullName evidence="1">Uncharacterized protein</fullName>
    </submittedName>
</protein>
<gene>
    <name evidence="1" type="ORF">LMG31841_03553</name>
</gene>
<dbReference type="AlphaFoldDB" id="A0A9N8X314"/>
<keyword evidence="2" id="KW-1185">Reference proteome</keyword>
<proteinExistence type="predicted"/>
<dbReference type="Proteomes" id="UP000789704">
    <property type="component" value="Unassembled WGS sequence"/>
</dbReference>
<sequence length="211" mass="24002">MMQLEVASPSQSESPPASPRYVFMTTDTGTVDIDRDSSAYMTSVQRWFQHHRRAVDPGAAAALLWSTAVEPSFGDGPRWETPHSHVRHPHVWNTHIVASLGKAMPRVKDEVQHTAEIVSSWERSGNGQYASFYVVYFVEQSFRLRAYEQVNRLLEEIDIAPLTEWSLIALLRSSFSARSFLPAWPRLLMAVHEKLQAQGKDTKKLLRGLNR</sequence>
<accession>A0A9N8X314</accession>